<dbReference type="Proteomes" id="UP000610760">
    <property type="component" value="Unassembled WGS sequence"/>
</dbReference>
<proteinExistence type="inferred from homology"/>
<dbReference type="Gene3D" id="3.30.930.30">
    <property type="match status" value="1"/>
</dbReference>
<comment type="caution">
    <text evidence="4">The sequence shown here is derived from an EMBL/GenBank/DDBJ whole genome shotgun (WGS) entry which is preliminary data.</text>
</comment>
<sequence length="490" mass="57284">MALYHFHVDQIKRSEGQSVVASAAYRAGEKLHSEYYGEDSDYTNKGGVICSEILLPPHAPRAYADRETLWNAVEKVEKGKKAQLAYSFDIAFQNEFTQEENIALARQFLAEHFVSRGMVVDFAVHEPEREEGGINNPHFHFLCPIRPIEQNGKWGLKQRREYVLDENGSRIPDGKGDYVFNAVPTTDWGSAETLEFWREQWAVMCNAKFEEKGLDVHIDHRSYERQGVELLPTRHEGPTVRAMEKKGIKTEKGEFNRWIRRTNAFIRNLRKNLSLLLETIKEIKAELNKPQSDPVIIPLQRYFDMRNAKAYSQKAKVSNLKELNEMVHYLIASEIYTIEDLESRVSTLRDTVDELKITMDAETARMKEIHKMPEYASIMRELKPIVDGLQKIKFDKAKAKYKAEHEKELKQYYAVRRKLLEVFPEGKYDQKLLDKEYAMLEQTHAETYSKFVAIRDEHKRIWHIQSCVNKGLGNTEHTREKKDNRKQEER</sequence>
<dbReference type="RefSeq" id="WP_249296213.1">
    <property type="nucleotide sequence ID" value="NZ_JACRSV010000005.1"/>
</dbReference>
<evidence type="ECO:0000256" key="1">
    <source>
        <dbReference type="ARBA" id="ARBA00010873"/>
    </source>
</evidence>
<organism evidence="4 5">
    <name type="scientific">Fumia xinanensis</name>
    <dbReference type="NCBI Taxonomy" id="2763659"/>
    <lineage>
        <taxon>Bacteria</taxon>
        <taxon>Bacillati</taxon>
        <taxon>Bacillota</taxon>
        <taxon>Clostridia</taxon>
        <taxon>Eubacteriales</taxon>
        <taxon>Oscillospiraceae</taxon>
        <taxon>Fumia</taxon>
    </lineage>
</organism>
<feature type="domain" description="MobA/MobL protein" evidence="3">
    <location>
        <begin position="17"/>
        <end position="246"/>
    </location>
</feature>
<dbReference type="AlphaFoldDB" id="A0A926E758"/>
<reference evidence="4" key="1">
    <citation type="submission" date="2020-08" db="EMBL/GenBank/DDBJ databases">
        <title>Genome public.</title>
        <authorList>
            <person name="Liu C."/>
            <person name="Sun Q."/>
        </authorList>
    </citation>
    <scope>NUCLEOTIDE SEQUENCE</scope>
    <source>
        <strain evidence="4">NSJ-33</strain>
    </source>
</reference>
<dbReference type="InterPro" id="IPR005053">
    <property type="entry name" value="MobA_MobL"/>
</dbReference>
<keyword evidence="2" id="KW-0184">Conjugation</keyword>
<dbReference type="EMBL" id="JACRSV010000005">
    <property type="protein sequence ID" value="MBC8560838.1"/>
    <property type="molecule type" value="Genomic_DNA"/>
</dbReference>
<name>A0A926E758_9FIRM</name>
<accession>A0A926E758</accession>
<evidence type="ECO:0000256" key="2">
    <source>
        <dbReference type="ARBA" id="ARBA00022971"/>
    </source>
</evidence>
<keyword evidence="5" id="KW-1185">Reference proteome</keyword>
<gene>
    <name evidence="4" type="ORF">H8710_12260</name>
</gene>
<comment type="similarity">
    <text evidence="1">Belongs to the MobA/MobL family.</text>
</comment>
<evidence type="ECO:0000313" key="4">
    <source>
        <dbReference type="EMBL" id="MBC8560838.1"/>
    </source>
</evidence>
<evidence type="ECO:0000313" key="5">
    <source>
        <dbReference type="Proteomes" id="UP000610760"/>
    </source>
</evidence>
<dbReference type="Pfam" id="PF03389">
    <property type="entry name" value="MobA_MobL"/>
    <property type="match status" value="1"/>
</dbReference>
<dbReference type="NCBIfam" id="NF041496">
    <property type="entry name" value="MobQ"/>
    <property type="match status" value="1"/>
</dbReference>
<evidence type="ECO:0000259" key="3">
    <source>
        <dbReference type="Pfam" id="PF03389"/>
    </source>
</evidence>
<protein>
    <submittedName>
        <fullName evidence="4">MobA/MobL family protein</fullName>
    </submittedName>
</protein>